<organism evidence="1">
    <name type="scientific">Arundo donax</name>
    <name type="common">Giant reed</name>
    <name type="synonym">Donax arundinaceus</name>
    <dbReference type="NCBI Taxonomy" id="35708"/>
    <lineage>
        <taxon>Eukaryota</taxon>
        <taxon>Viridiplantae</taxon>
        <taxon>Streptophyta</taxon>
        <taxon>Embryophyta</taxon>
        <taxon>Tracheophyta</taxon>
        <taxon>Spermatophyta</taxon>
        <taxon>Magnoliopsida</taxon>
        <taxon>Liliopsida</taxon>
        <taxon>Poales</taxon>
        <taxon>Poaceae</taxon>
        <taxon>PACMAD clade</taxon>
        <taxon>Arundinoideae</taxon>
        <taxon>Arundineae</taxon>
        <taxon>Arundo</taxon>
    </lineage>
</organism>
<sequence>MKLFSCNKQLTKIFCRSSVSQGITFKMC</sequence>
<dbReference type="EMBL" id="GBRH01229507">
    <property type="protein sequence ID" value="JAD68388.1"/>
    <property type="molecule type" value="Transcribed_RNA"/>
</dbReference>
<accession>A0A0A9C1Q0</accession>
<proteinExistence type="predicted"/>
<name>A0A0A9C1Q0_ARUDO</name>
<protein>
    <submittedName>
        <fullName evidence="1">Uncharacterized protein</fullName>
    </submittedName>
</protein>
<reference evidence="1" key="1">
    <citation type="submission" date="2014-09" db="EMBL/GenBank/DDBJ databases">
        <authorList>
            <person name="Magalhaes I.L.F."/>
            <person name="Oliveira U."/>
            <person name="Santos F.R."/>
            <person name="Vidigal T.H.D.A."/>
            <person name="Brescovit A.D."/>
            <person name="Santos A.J."/>
        </authorList>
    </citation>
    <scope>NUCLEOTIDE SEQUENCE</scope>
    <source>
        <tissue evidence="1">Shoot tissue taken approximately 20 cm above the soil surface</tissue>
    </source>
</reference>
<reference evidence="1" key="2">
    <citation type="journal article" date="2015" name="Data Brief">
        <title>Shoot transcriptome of the giant reed, Arundo donax.</title>
        <authorList>
            <person name="Barrero R.A."/>
            <person name="Guerrero F.D."/>
            <person name="Moolhuijzen P."/>
            <person name="Goolsby J.A."/>
            <person name="Tidwell J."/>
            <person name="Bellgard S.E."/>
            <person name="Bellgard M.I."/>
        </authorList>
    </citation>
    <scope>NUCLEOTIDE SEQUENCE</scope>
    <source>
        <tissue evidence="1">Shoot tissue taken approximately 20 cm above the soil surface</tissue>
    </source>
</reference>
<evidence type="ECO:0000313" key="1">
    <source>
        <dbReference type="EMBL" id="JAD68388.1"/>
    </source>
</evidence>
<dbReference type="AlphaFoldDB" id="A0A0A9C1Q0"/>